<feature type="coiled-coil region" evidence="2">
    <location>
        <begin position="328"/>
        <end position="394"/>
    </location>
</feature>
<evidence type="ECO:0000256" key="1">
    <source>
        <dbReference type="ARBA" id="ARBA00023054"/>
    </source>
</evidence>
<dbReference type="HOGENOM" id="CLU_308139_0_0_9"/>
<dbReference type="SUPFAM" id="SSF75553">
    <property type="entry name" value="Smc hinge domain"/>
    <property type="match status" value="1"/>
</dbReference>
<gene>
    <name evidence="3" type="ORF">HMPREF0322_03037</name>
</gene>
<dbReference type="InterPro" id="IPR027417">
    <property type="entry name" value="P-loop_NTPase"/>
</dbReference>
<dbReference type="EMBL" id="AFZX01000078">
    <property type="protein sequence ID" value="EHL06285.1"/>
    <property type="molecule type" value="Genomic_DNA"/>
</dbReference>
<feature type="coiled-coil region" evidence="2">
    <location>
        <begin position="753"/>
        <end position="801"/>
    </location>
</feature>
<evidence type="ECO:0000313" key="4">
    <source>
        <dbReference type="Proteomes" id="UP000004416"/>
    </source>
</evidence>
<comment type="caution">
    <text evidence="3">The sequence shown here is derived from an EMBL/GenBank/DDBJ whole genome shotgun (WGS) entry which is preliminary data.</text>
</comment>
<dbReference type="GO" id="GO:0051276">
    <property type="term" value="P:chromosome organization"/>
    <property type="evidence" value="ECO:0007669"/>
    <property type="project" value="InterPro"/>
</dbReference>
<sequence length="957" mass="111514">MIKDFSSIFWGHLPPTKQPYQAHSKVNAFIGPSGHGKTTIWDGLRLMLGATSFESKRPFWFYVYPGSNWAILRVAFWNLSVDKRRPFEIEGYREDQVTACCQIYKTKQDSWTKDYYLFDGEFNELTDLHKNPKAYQKAQLTETEYLRKLKNCLGITKEFRNLMSMSPDTVRDVVNSNPNKLFNLIFDLKGTKTYKERYDESKARLAQERINIQVAQGELSDAERNYKEVKTKAERFAEYQRKTQEVAQNELQLRKLEYYEAEFQIEKNGNEADLIEEQLKQEQEKVFTQTAQLEILKSKLQINEQQSLDCSNEESEINEESKSLNTQKGRIETILKNLEIQIERLEKIEPQDLETLIQLRDEQSRQIDELRLKHLEKVGELKEARNRLDELDKNKIPYKKDVKEFRKVLQEAGIDYLMLADAISIRPEMRKWQEAVEALLGNNRYRIIVDSNHYLDAKRLQECYEYGSRVCLPKAERGSADKPPINYPTVRSVLNISYPEKVEGYLKYLDGIYLVDTVEEGHEMQMRGLTSITARGLLQDNDGAIYLKYHNLCCGKLAVEQEKIKAKIQHEKLMEIFEELEQTLQNLTVQLNEWNQVIQNQEELKNLAGIQDEFLEKDLGLQTVLTDILENEKRYQAVKQKTEELNIEKINLKLKESESNNIKGDAEKEIRKLRTRYLTLNEEVIGLKKSLADAIDKLKKFQLNEEQIQFISSEIQTPAFSDLNGNRFTSKYFNEKLNELREEQRDLYDPSVNENIVTVVKAQEGQVEKLKERLDRLEKERDEWEEQCRDLLDQLKNHIKGIMKEYIAEFQILAELLKAIGKGKLEEITPDPETWELHLAIGFDGKKPSPIDGPDLSSGQKACTSLMLLLAALNSQKGEKVSPIMFLDEPKARVDDDRGNEIGQLLQVTDIQYFITHQQGESLKSIDWIDHAYSCSAREVGQQFAKPLIFKRARRSI</sequence>
<dbReference type="Proteomes" id="UP000004416">
    <property type="component" value="Unassembled WGS sequence"/>
</dbReference>
<dbReference type="GO" id="GO:0005524">
    <property type="term" value="F:ATP binding"/>
    <property type="evidence" value="ECO:0007669"/>
    <property type="project" value="InterPro"/>
</dbReference>
<reference evidence="3 4" key="1">
    <citation type="submission" date="2011-08" db="EMBL/GenBank/DDBJ databases">
        <authorList>
            <person name="Weinstock G."/>
            <person name="Sodergren E."/>
            <person name="Clifton S."/>
            <person name="Fulton L."/>
            <person name="Fulton B."/>
            <person name="Courtney L."/>
            <person name="Fronick C."/>
            <person name="Harrison M."/>
            <person name="Strong C."/>
            <person name="Farmer C."/>
            <person name="Delahaunty K."/>
            <person name="Markovic C."/>
            <person name="Hall O."/>
            <person name="Minx P."/>
            <person name="Tomlinson C."/>
            <person name="Mitreva M."/>
            <person name="Hou S."/>
            <person name="Chen J."/>
            <person name="Wollam A."/>
            <person name="Pepin K.H."/>
            <person name="Johnson M."/>
            <person name="Bhonagiri V."/>
            <person name="Zhang X."/>
            <person name="Suruliraj S."/>
            <person name="Warren W."/>
            <person name="Chinwalla A."/>
            <person name="Mardis E.R."/>
            <person name="Wilson R.K."/>
        </authorList>
    </citation>
    <scope>NUCLEOTIDE SEQUENCE [LARGE SCALE GENOMIC DNA]</scope>
    <source>
        <strain evidence="3 4">DP7</strain>
    </source>
</reference>
<dbReference type="GO" id="GO:0005694">
    <property type="term" value="C:chromosome"/>
    <property type="evidence" value="ECO:0007669"/>
    <property type="project" value="InterPro"/>
</dbReference>
<feature type="coiled-coil region" evidence="2">
    <location>
        <begin position="563"/>
        <end position="604"/>
    </location>
</feature>
<dbReference type="PANTHER" id="PTHR43977">
    <property type="entry name" value="STRUCTURAL MAINTENANCE OF CHROMOSOMES PROTEIN 3"/>
    <property type="match status" value="1"/>
</dbReference>
<organism evidence="3 4">
    <name type="scientific">Desulfitobacterium hafniense DP7</name>
    <dbReference type="NCBI Taxonomy" id="537010"/>
    <lineage>
        <taxon>Bacteria</taxon>
        <taxon>Bacillati</taxon>
        <taxon>Bacillota</taxon>
        <taxon>Clostridia</taxon>
        <taxon>Eubacteriales</taxon>
        <taxon>Desulfitobacteriaceae</taxon>
        <taxon>Desulfitobacterium</taxon>
    </lineage>
</organism>
<evidence type="ECO:0000313" key="3">
    <source>
        <dbReference type="EMBL" id="EHL06285.1"/>
    </source>
</evidence>
<dbReference type="RefSeq" id="WP_005813322.1">
    <property type="nucleotide sequence ID" value="NZ_JH414477.1"/>
</dbReference>
<name>G9XPZ1_DESHA</name>
<dbReference type="PATRIC" id="fig|537010.4.peg.2843"/>
<keyword evidence="1 2" id="KW-0175">Coiled coil</keyword>
<protein>
    <recommendedName>
        <fullName evidence="5">RecF/RecN/SMC protein</fullName>
    </recommendedName>
</protein>
<dbReference type="Gene3D" id="3.40.50.300">
    <property type="entry name" value="P-loop containing nucleotide triphosphate hydrolases"/>
    <property type="match status" value="2"/>
</dbReference>
<dbReference type="AlphaFoldDB" id="G9XPZ1"/>
<proteinExistence type="predicted"/>
<dbReference type="SUPFAM" id="SSF52540">
    <property type="entry name" value="P-loop containing nucleoside triphosphate hydrolases"/>
    <property type="match status" value="2"/>
</dbReference>
<dbReference type="InterPro" id="IPR036277">
    <property type="entry name" value="SMC_hinge_sf"/>
</dbReference>
<feature type="coiled-coil region" evidence="2">
    <location>
        <begin position="198"/>
        <end position="232"/>
    </location>
</feature>
<feature type="coiled-coil region" evidence="2">
    <location>
        <begin position="628"/>
        <end position="683"/>
    </location>
</feature>
<evidence type="ECO:0000256" key="2">
    <source>
        <dbReference type="SAM" id="Coils"/>
    </source>
</evidence>
<accession>G9XPZ1</accession>
<evidence type="ECO:0008006" key="5">
    <source>
        <dbReference type="Google" id="ProtNLM"/>
    </source>
</evidence>